<evidence type="ECO:0000313" key="3">
    <source>
        <dbReference type="EMBL" id="WCL52711.1"/>
    </source>
</evidence>
<keyword evidence="3" id="KW-0966">Cell projection</keyword>
<proteinExistence type="inferred from homology"/>
<dbReference type="HAMAP" id="MF_00724">
    <property type="entry name" value="FliE"/>
    <property type="match status" value="1"/>
</dbReference>
<dbReference type="GO" id="GO:0071973">
    <property type="term" value="P:bacterial-type flagellum-dependent cell motility"/>
    <property type="evidence" value="ECO:0007669"/>
    <property type="project" value="InterPro"/>
</dbReference>
<evidence type="ECO:0000256" key="1">
    <source>
        <dbReference type="ARBA" id="ARBA00023143"/>
    </source>
</evidence>
<dbReference type="KEGG" id="gso:PH603_09185"/>
<dbReference type="GO" id="GO:0009425">
    <property type="term" value="C:bacterial-type flagellum basal body"/>
    <property type="evidence" value="ECO:0007669"/>
    <property type="project" value="UniProtKB-SubCell"/>
</dbReference>
<dbReference type="Pfam" id="PF02049">
    <property type="entry name" value="FliE"/>
    <property type="match status" value="1"/>
</dbReference>
<gene>
    <name evidence="2" type="primary">fliE</name>
    <name evidence="3" type="ORF">PH603_09185</name>
</gene>
<sequence>MDIKQLDAMNAYAQAARTGTSGLTGRDGDDGLSAIGAQGSAFGSLVDGVMGDVAASSGTMETVGVQSLVNQADLVDVVTAVSNAEMVVDTVVTVRDKVLNAYNDILKMPI</sequence>
<name>A0AAF0BL37_9PROT</name>
<accession>A0AAF0BL37</accession>
<comment type="similarity">
    <text evidence="2">Belongs to the FliE family.</text>
</comment>
<keyword evidence="4" id="KW-1185">Reference proteome</keyword>
<dbReference type="AlphaFoldDB" id="A0AAF0BL37"/>
<protein>
    <recommendedName>
        <fullName evidence="2">Flagellar hook-basal body complex protein FliE</fullName>
    </recommendedName>
</protein>
<keyword evidence="3" id="KW-0282">Flagellum</keyword>
<dbReference type="InterPro" id="IPR001624">
    <property type="entry name" value="FliE"/>
</dbReference>
<evidence type="ECO:0000313" key="4">
    <source>
        <dbReference type="Proteomes" id="UP001217500"/>
    </source>
</evidence>
<dbReference type="GO" id="GO:0003774">
    <property type="term" value="F:cytoskeletal motor activity"/>
    <property type="evidence" value="ECO:0007669"/>
    <property type="project" value="InterPro"/>
</dbReference>
<reference evidence="3" key="1">
    <citation type="submission" date="2023-01" db="EMBL/GenBank/DDBJ databases">
        <title>The genome sequence of Kordiimonadaceae bacterium 6D33.</title>
        <authorList>
            <person name="Liu Y."/>
        </authorList>
    </citation>
    <scope>NUCLEOTIDE SEQUENCE</scope>
    <source>
        <strain evidence="3">6D33</strain>
    </source>
</reference>
<dbReference type="RefSeq" id="WP_289502067.1">
    <property type="nucleotide sequence ID" value="NZ_CP116805.1"/>
</dbReference>
<organism evidence="3 4">
    <name type="scientific">Gimibacter soli</name>
    <dbReference type="NCBI Taxonomy" id="3024400"/>
    <lineage>
        <taxon>Bacteria</taxon>
        <taxon>Pseudomonadati</taxon>
        <taxon>Pseudomonadota</taxon>
        <taxon>Alphaproteobacteria</taxon>
        <taxon>Kordiimonadales</taxon>
        <taxon>Temperatibacteraceae</taxon>
        <taxon>Gimibacter</taxon>
    </lineage>
</organism>
<dbReference type="Proteomes" id="UP001217500">
    <property type="component" value="Chromosome"/>
</dbReference>
<dbReference type="GO" id="GO:0005198">
    <property type="term" value="F:structural molecule activity"/>
    <property type="evidence" value="ECO:0007669"/>
    <property type="project" value="InterPro"/>
</dbReference>
<comment type="subcellular location">
    <subcellularLocation>
        <location evidence="2">Bacterial flagellum basal body</location>
    </subcellularLocation>
</comment>
<dbReference type="EMBL" id="CP116805">
    <property type="protein sequence ID" value="WCL52711.1"/>
    <property type="molecule type" value="Genomic_DNA"/>
</dbReference>
<keyword evidence="1 2" id="KW-0975">Bacterial flagellum</keyword>
<evidence type="ECO:0000256" key="2">
    <source>
        <dbReference type="HAMAP-Rule" id="MF_00724"/>
    </source>
</evidence>
<keyword evidence="3" id="KW-0969">Cilium</keyword>